<keyword evidence="2" id="KW-1185">Reference proteome</keyword>
<evidence type="ECO:0000313" key="2">
    <source>
        <dbReference type="Proteomes" id="UP000324222"/>
    </source>
</evidence>
<reference evidence="1 2" key="1">
    <citation type="submission" date="2019-05" db="EMBL/GenBank/DDBJ databases">
        <title>Another draft genome of Portunus trituberculatus and its Hox gene families provides insights of decapod evolution.</title>
        <authorList>
            <person name="Jeong J.-H."/>
            <person name="Song I."/>
            <person name="Kim S."/>
            <person name="Choi T."/>
            <person name="Kim D."/>
            <person name="Ryu S."/>
            <person name="Kim W."/>
        </authorList>
    </citation>
    <scope>NUCLEOTIDE SEQUENCE [LARGE SCALE GENOMIC DNA]</scope>
    <source>
        <tissue evidence="1">Muscle</tissue>
    </source>
</reference>
<accession>A0A5B7EZ57</accession>
<protein>
    <submittedName>
        <fullName evidence="1">Uncharacterized protein</fullName>
    </submittedName>
</protein>
<sequence>MASPTRMTLALTAIHRRLSLLSLFPSCSSPHFLPLLSTPLLGWWVPSGPPPRVTERVVPRLRFEVKGQGSPTATRAQGDKESGILAIILSKLSVAGDTLPRTDL</sequence>
<organism evidence="1 2">
    <name type="scientific">Portunus trituberculatus</name>
    <name type="common">Swimming crab</name>
    <name type="synonym">Neptunus trituberculatus</name>
    <dbReference type="NCBI Taxonomy" id="210409"/>
    <lineage>
        <taxon>Eukaryota</taxon>
        <taxon>Metazoa</taxon>
        <taxon>Ecdysozoa</taxon>
        <taxon>Arthropoda</taxon>
        <taxon>Crustacea</taxon>
        <taxon>Multicrustacea</taxon>
        <taxon>Malacostraca</taxon>
        <taxon>Eumalacostraca</taxon>
        <taxon>Eucarida</taxon>
        <taxon>Decapoda</taxon>
        <taxon>Pleocyemata</taxon>
        <taxon>Brachyura</taxon>
        <taxon>Eubrachyura</taxon>
        <taxon>Portunoidea</taxon>
        <taxon>Portunidae</taxon>
        <taxon>Portuninae</taxon>
        <taxon>Portunus</taxon>
    </lineage>
</organism>
<name>A0A5B7EZ57_PORTR</name>
<dbReference type="EMBL" id="VSRR010004081">
    <property type="protein sequence ID" value="MPC38487.1"/>
    <property type="molecule type" value="Genomic_DNA"/>
</dbReference>
<evidence type="ECO:0000313" key="1">
    <source>
        <dbReference type="EMBL" id="MPC38487.1"/>
    </source>
</evidence>
<gene>
    <name evidence="1" type="ORF">E2C01_031994</name>
</gene>
<comment type="caution">
    <text evidence="1">The sequence shown here is derived from an EMBL/GenBank/DDBJ whole genome shotgun (WGS) entry which is preliminary data.</text>
</comment>
<dbReference type="AlphaFoldDB" id="A0A5B7EZ57"/>
<proteinExistence type="predicted"/>
<dbReference type="Proteomes" id="UP000324222">
    <property type="component" value="Unassembled WGS sequence"/>
</dbReference>